<organism evidence="2 3">
    <name type="scientific">Mobilicoccus pelagius NBRC 104925</name>
    <dbReference type="NCBI Taxonomy" id="1089455"/>
    <lineage>
        <taxon>Bacteria</taxon>
        <taxon>Bacillati</taxon>
        <taxon>Actinomycetota</taxon>
        <taxon>Actinomycetes</taxon>
        <taxon>Micrococcales</taxon>
        <taxon>Dermatophilaceae</taxon>
        <taxon>Mobilicoccus</taxon>
    </lineage>
</organism>
<comment type="caution">
    <text evidence="2">The sequence shown here is derived from an EMBL/GenBank/DDBJ whole genome shotgun (WGS) entry which is preliminary data.</text>
</comment>
<gene>
    <name evidence="2" type="ORF">MOPEL_029_01270</name>
</gene>
<protein>
    <recommendedName>
        <fullName evidence="1">UspA domain-containing protein</fullName>
    </recommendedName>
</protein>
<dbReference type="EMBL" id="BAFE01000027">
    <property type="protein sequence ID" value="GAB47845.1"/>
    <property type="molecule type" value="Genomic_DNA"/>
</dbReference>
<name>H5UQ40_9MICO</name>
<dbReference type="OrthoDB" id="4863809at2"/>
<evidence type="ECO:0000313" key="3">
    <source>
        <dbReference type="Proteomes" id="UP000004367"/>
    </source>
</evidence>
<dbReference type="eggNOG" id="ENOG503292R">
    <property type="taxonomic scope" value="Bacteria"/>
</dbReference>
<evidence type="ECO:0000259" key="1">
    <source>
        <dbReference type="Pfam" id="PF00582"/>
    </source>
</evidence>
<dbReference type="STRING" id="1089455.MOPEL_029_01270"/>
<evidence type="ECO:0000313" key="2">
    <source>
        <dbReference type="EMBL" id="GAB47845.1"/>
    </source>
</evidence>
<dbReference type="InterPro" id="IPR006016">
    <property type="entry name" value="UspA"/>
</dbReference>
<dbReference type="SUPFAM" id="SSF52402">
    <property type="entry name" value="Adenine nucleotide alpha hydrolases-like"/>
    <property type="match status" value="1"/>
</dbReference>
<sequence length="152" mass="15320">MTRGLSDRAGGAHQPALDVVAGLVPGSAAAHVARAAVREAAARGARVRFVQVLEPAASEAERDDNGASTFAAALKALRETSRVPVSFEIAVGEPGEVLSERSRSAGLLVIGDDDGCSRSDVVRYCRAHAGCDVLCAAPATAGAGGGRAPGRC</sequence>
<accession>H5UQ40</accession>
<dbReference type="Gene3D" id="3.40.50.12370">
    <property type="match status" value="1"/>
</dbReference>
<dbReference type="AlphaFoldDB" id="H5UQ40"/>
<keyword evidence="3" id="KW-1185">Reference proteome</keyword>
<dbReference type="RefSeq" id="WP_009481743.1">
    <property type="nucleotide sequence ID" value="NZ_BAFE01000027.1"/>
</dbReference>
<reference evidence="2 3" key="1">
    <citation type="submission" date="2012-02" db="EMBL/GenBank/DDBJ databases">
        <title>Whole genome shotgun sequence of Mobilicoccus pelagius NBRC 104925.</title>
        <authorList>
            <person name="Yoshida Y."/>
            <person name="Hosoyama A."/>
            <person name="Tsuchikane K."/>
            <person name="Katsumata H."/>
            <person name="Yamazaki S."/>
            <person name="Fujita N."/>
        </authorList>
    </citation>
    <scope>NUCLEOTIDE SEQUENCE [LARGE SCALE GENOMIC DNA]</scope>
    <source>
        <strain evidence="2 3">NBRC 104925</strain>
    </source>
</reference>
<feature type="domain" description="UspA" evidence="1">
    <location>
        <begin position="26"/>
        <end position="135"/>
    </location>
</feature>
<dbReference type="Pfam" id="PF00582">
    <property type="entry name" value="Usp"/>
    <property type="match status" value="1"/>
</dbReference>
<proteinExistence type="predicted"/>
<dbReference type="Proteomes" id="UP000004367">
    <property type="component" value="Unassembled WGS sequence"/>
</dbReference>